<reference evidence="2" key="2">
    <citation type="submission" date="2023-06" db="EMBL/GenBank/DDBJ databases">
        <authorList>
            <consortium name="Lawrence Berkeley National Laboratory"/>
            <person name="Mondo S.J."/>
            <person name="Hensen N."/>
            <person name="Bonometti L."/>
            <person name="Westerberg I."/>
            <person name="Brannstrom I.O."/>
            <person name="Guillou S."/>
            <person name="Cros-Aarteil S."/>
            <person name="Calhoun S."/>
            <person name="Haridas S."/>
            <person name="Kuo A."/>
            <person name="Pangilinan J."/>
            <person name="Riley R."/>
            <person name="Labutti K."/>
            <person name="Andreopoulos B."/>
            <person name="Lipzen A."/>
            <person name="Chen C."/>
            <person name="Yanf M."/>
            <person name="Daum C."/>
            <person name="Ng V."/>
            <person name="Clum A."/>
            <person name="Steindorff A."/>
            <person name="Ohm R."/>
            <person name="Martin F."/>
            <person name="Silar P."/>
            <person name="Natvig D."/>
            <person name="Lalanne C."/>
            <person name="Gautier V."/>
            <person name="Ament-Velasquez S.L."/>
            <person name="Kruys A."/>
            <person name="Hutchinson M.I."/>
            <person name="Powell A.J."/>
            <person name="Barry K."/>
            <person name="Miller A.N."/>
            <person name="Grigoriev I.V."/>
            <person name="Debuchy R."/>
            <person name="Gladieux P."/>
            <person name="Thoren M.H."/>
            <person name="Johannesson H."/>
        </authorList>
    </citation>
    <scope>NUCLEOTIDE SEQUENCE</scope>
    <source>
        <strain evidence="2">CBS 626.80</strain>
    </source>
</reference>
<comment type="caution">
    <text evidence="2">The sequence shown here is derived from an EMBL/GenBank/DDBJ whole genome shotgun (WGS) entry which is preliminary data.</text>
</comment>
<evidence type="ECO:0000313" key="2">
    <source>
        <dbReference type="EMBL" id="KAK3953374.1"/>
    </source>
</evidence>
<dbReference type="AlphaFoldDB" id="A0AAN6SH90"/>
<keyword evidence="3" id="KW-1185">Reference proteome</keyword>
<sequence>MHRSRALVRQTCRLSSLQPVSPAALHHVWPSISSHQPSSSSSPLSSHSQPAASQQQRRSYRAAGISSRRAQSGRYFGDKYEGPTPEQWEFLVSHLRAPNLTAQDCIETLIAYMMVAVKHESTWKTRMMREDYFPVSRLYYCGFLLIHPHYEVPAFWQMGMHILHMLSSLNYSPAILTLYRYFDQIARHRDPKSDTYRFIQTKYQELINKGDANACTWKAVELWDPEKPAIAMMYLDKAMNGYKRNPGRYEVEPLAVDALDGQGGKSEKVPLLVKTLSFFSDLKETMLGLVVRKETGSYALRRREMLEHLLPLDKKPARVPLWTWEGMYRVRKGMAHAMMGQITAAVEELRIAADELDIEQGHSALAILMQFEAEKIGEWIKYGGEGVLELSSAFIHLYGDQSIEAMTEAMRLLNEEAELRFKRAAQGGDIKAAEKLERLCETRMDEPGLSKMEKEMYKLAAKEWAEITRMKTRHSFREETEKDTDSMFDGSRPKY</sequence>
<reference evidence="2" key="1">
    <citation type="journal article" date="2023" name="Mol. Phylogenet. Evol.">
        <title>Genome-scale phylogeny and comparative genomics of the fungal order Sordariales.</title>
        <authorList>
            <person name="Hensen N."/>
            <person name="Bonometti L."/>
            <person name="Westerberg I."/>
            <person name="Brannstrom I.O."/>
            <person name="Guillou S."/>
            <person name="Cros-Aarteil S."/>
            <person name="Calhoun S."/>
            <person name="Haridas S."/>
            <person name="Kuo A."/>
            <person name="Mondo S."/>
            <person name="Pangilinan J."/>
            <person name="Riley R."/>
            <person name="LaButti K."/>
            <person name="Andreopoulos B."/>
            <person name="Lipzen A."/>
            <person name="Chen C."/>
            <person name="Yan M."/>
            <person name="Daum C."/>
            <person name="Ng V."/>
            <person name="Clum A."/>
            <person name="Steindorff A."/>
            <person name="Ohm R.A."/>
            <person name="Martin F."/>
            <person name="Silar P."/>
            <person name="Natvig D.O."/>
            <person name="Lalanne C."/>
            <person name="Gautier V."/>
            <person name="Ament-Velasquez S.L."/>
            <person name="Kruys A."/>
            <person name="Hutchinson M.I."/>
            <person name="Powell A.J."/>
            <person name="Barry K."/>
            <person name="Miller A.N."/>
            <person name="Grigoriev I.V."/>
            <person name="Debuchy R."/>
            <person name="Gladieux P."/>
            <person name="Hiltunen Thoren M."/>
            <person name="Johannesson H."/>
        </authorList>
    </citation>
    <scope>NUCLEOTIDE SEQUENCE</scope>
    <source>
        <strain evidence="2">CBS 626.80</strain>
    </source>
</reference>
<gene>
    <name evidence="2" type="ORF">QBC32DRAFT_210316</name>
</gene>
<feature type="region of interest" description="Disordered" evidence="1">
    <location>
        <begin position="472"/>
        <end position="495"/>
    </location>
</feature>
<name>A0AAN6SH90_9PEZI</name>
<proteinExistence type="predicted"/>
<evidence type="ECO:0000313" key="3">
    <source>
        <dbReference type="Proteomes" id="UP001303222"/>
    </source>
</evidence>
<organism evidence="2 3">
    <name type="scientific">Pseudoneurospora amorphoporcata</name>
    <dbReference type="NCBI Taxonomy" id="241081"/>
    <lineage>
        <taxon>Eukaryota</taxon>
        <taxon>Fungi</taxon>
        <taxon>Dikarya</taxon>
        <taxon>Ascomycota</taxon>
        <taxon>Pezizomycotina</taxon>
        <taxon>Sordariomycetes</taxon>
        <taxon>Sordariomycetidae</taxon>
        <taxon>Sordariales</taxon>
        <taxon>Sordariaceae</taxon>
        <taxon>Pseudoneurospora</taxon>
    </lineage>
</organism>
<accession>A0AAN6SH90</accession>
<protein>
    <submittedName>
        <fullName evidence="2">Uncharacterized protein</fullName>
    </submittedName>
</protein>
<feature type="region of interest" description="Disordered" evidence="1">
    <location>
        <begin position="31"/>
        <end position="69"/>
    </location>
</feature>
<feature type="compositionally biased region" description="Low complexity" evidence="1">
    <location>
        <begin position="31"/>
        <end position="57"/>
    </location>
</feature>
<feature type="compositionally biased region" description="Basic and acidic residues" evidence="1">
    <location>
        <begin position="472"/>
        <end position="485"/>
    </location>
</feature>
<dbReference type="Proteomes" id="UP001303222">
    <property type="component" value="Unassembled WGS sequence"/>
</dbReference>
<evidence type="ECO:0000256" key="1">
    <source>
        <dbReference type="SAM" id="MobiDB-lite"/>
    </source>
</evidence>
<dbReference type="EMBL" id="MU859106">
    <property type="protein sequence ID" value="KAK3953374.1"/>
    <property type="molecule type" value="Genomic_DNA"/>
</dbReference>